<evidence type="ECO:0000256" key="6">
    <source>
        <dbReference type="ARBA" id="ARBA00041520"/>
    </source>
</evidence>
<accession>K2NV27</accession>
<dbReference type="PANTHER" id="PTHR16138">
    <property type="entry name" value="MYCOPHENOLIC ACID ACYL-GLUCURONIDE ESTERASE, MITOCHONDRIAL"/>
    <property type="match status" value="1"/>
</dbReference>
<dbReference type="PATRIC" id="fig|1231190.3.peg.2864"/>
<evidence type="ECO:0000256" key="9">
    <source>
        <dbReference type="ARBA" id="ARBA00046047"/>
    </source>
</evidence>
<evidence type="ECO:0000256" key="11">
    <source>
        <dbReference type="ARBA" id="ARBA00047972"/>
    </source>
</evidence>
<evidence type="ECO:0000313" key="13">
    <source>
        <dbReference type="EMBL" id="EKF41694.1"/>
    </source>
</evidence>
<dbReference type="EMBL" id="AMSI01000009">
    <property type="protein sequence ID" value="EKF41694.1"/>
    <property type="molecule type" value="Genomic_DNA"/>
</dbReference>
<evidence type="ECO:0000259" key="12">
    <source>
        <dbReference type="Pfam" id="PF12697"/>
    </source>
</evidence>
<name>K2NV27_9HYPH</name>
<evidence type="ECO:0000256" key="3">
    <source>
        <dbReference type="ARBA" id="ARBA00022946"/>
    </source>
</evidence>
<dbReference type="InterPro" id="IPR000073">
    <property type="entry name" value="AB_hydrolase_1"/>
</dbReference>
<keyword evidence="3" id="KW-0809">Transit peptide</keyword>
<dbReference type="InterPro" id="IPR052382">
    <property type="entry name" value="ABHD10_acyl-thioesterase"/>
</dbReference>
<evidence type="ECO:0000256" key="4">
    <source>
        <dbReference type="ARBA" id="ARBA00039132"/>
    </source>
</evidence>
<dbReference type="InterPro" id="IPR029058">
    <property type="entry name" value="AB_hydrolase_fold"/>
</dbReference>
<organism evidence="13 14">
    <name type="scientific">Nitratireductor indicus C115</name>
    <dbReference type="NCBI Taxonomy" id="1231190"/>
    <lineage>
        <taxon>Bacteria</taxon>
        <taxon>Pseudomonadati</taxon>
        <taxon>Pseudomonadota</taxon>
        <taxon>Alphaproteobacteria</taxon>
        <taxon>Hyphomicrobiales</taxon>
        <taxon>Phyllobacteriaceae</taxon>
        <taxon>Nitratireductor</taxon>
    </lineage>
</organism>
<evidence type="ECO:0000256" key="1">
    <source>
        <dbReference type="ARBA" id="ARBA00012423"/>
    </source>
</evidence>
<comment type="catalytic activity">
    <reaction evidence="11">
        <text>mycophenolic acid O-acyl-beta-D-glucuronide + H2O = mycophenolate + D-glucuronate + H(+)</text>
        <dbReference type="Rhea" id="RHEA:34179"/>
        <dbReference type="ChEBI" id="CHEBI:15377"/>
        <dbReference type="ChEBI" id="CHEBI:15378"/>
        <dbReference type="ChEBI" id="CHEBI:58720"/>
        <dbReference type="ChEBI" id="CHEBI:62932"/>
        <dbReference type="ChEBI" id="CHEBI:66982"/>
        <dbReference type="EC" id="3.1.1.93"/>
    </reaction>
    <physiologicalReaction direction="left-to-right" evidence="11">
        <dbReference type="Rhea" id="RHEA:34180"/>
    </physiologicalReaction>
</comment>
<proteinExistence type="predicted"/>
<evidence type="ECO:0000256" key="7">
    <source>
        <dbReference type="ARBA" id="ARBA00042645"/>
    </source>
</evidence>
<evidence type="ECO:0000256" key="2">
    <source>
        <dbReference type="ARBA" id="ARBA00022801"/>
    </source>
</evidence>
<comment type="function">
    <text evidence="9">Acts as an acyl-protein thioesterase that hydrolyzes fatty acids from acylated residues in proteins. Regulates the mitochondrial S-depalmitoylation of the nucleophilic active site residue of peroxiredoxin-5/PRDX5, a key antioxidant protein, therefore modulating mitochondrial antioxidant ability. Also catalyzes the deglucuronidation of mycophenolic acid acyl-glucuronide, an active metabolite of the immunosuppressant drug mycophenolate.</text>
</comment>
<dbReference type="GO" id="GO:0008474">
    <property type="term" value="F:palmitoyl-(protein) hydrolase activity"/>
    <property type="evidence" value="ECO:0007669"/>
    <property type="project" value="UniProtKB-EC"/>
</dbReference>
<evidence type="ECO:0000313" key="14">
    <source>
        <dbReference type="Proteomes" id="UP000007374"/>
    </source>
</evidence>
<dbReference type="SUPFAM" id="SSF53474">
    <property type="entry name" value="alpha/beta-Hydrolases"/>
    <property type="match status" value="1"/>
</dbReference>
<feature type="domain" description="AB hydrolase-1" evidence="12">
    <location>
        <begin position="59"/>
        <end position="251"/>
    </location>
</feature>
<dbReference type="PANTHER" id="PTHR16138:SF7">
    <property type="entry name" value="PALMITOYL-PROTEIN THIOESTERASE ABHD10, MITOCHONDRIAL"/>
    <property type="match status" value="1"/>
</dbReference>
<dbReference type="EC" id="3.1.2.22" evidence="1"/>
<dbReference type="Pfam" id="PF12697">
    <property type="entry name" value="Abhydrolase_6"/>
    <property type="match status" value="1"/>
</dbReference>
<dbReference type="Gene3D" id="3.40.50.1820">
    <property type="entry name" value="alpha/beta hydrolase"/>
    <property type="match status" value="1"/>
</dbReference>
<dbReference type="STRING" id="721133.SAMN05216176_109188"/>
<sequence>MKEIAMSGTPTNSQPNFLTVDGTDIAYRHRAGKAPGIVWLGGYRSDMLGTKAEALDDWAAKTGHSFLRHDYSGHGESGGAFHDGTISRWLGESLAVFRAFSEGPQILVGSSMGAWIALRMVQELNRAGEEKRLAGLLLLAPAPDFTMELIEPELTEEHRKALAEQGFMEEPSEYSDEPYIYTRALFEDGLNNRVLTGVLDTHCPVHILQGKADPDVPYTHAMRLTEHLPADDVTLSLVSDGDHRLSRPQDIALILRTLEGLIERHR</sequence>
<reference evidence="13 14" key="1">
    <citation type="journal article" date="2012" name="J. Bacteriol.">
        <title>Genome Sequence of Nitratireductor indicus Type Strain C115.</title>
        <authorList>
            <person name="Lai Q."/>
            <person name="Li G."/>
            <person name="Yu Z."/>
            <person name="Shao Z."/>
        </authorList>
    </citation>
    <scope>NUCLEOTIDE SEQUENCE [LARGE SCALE GENOMIC DNA]</scope>
    <source>
        <strain evidence="13 14">C115</strain>
    </source>
</reference>
<dbReference type="Proteomes" id="UP000007374">
    <property type="component" value="Unassembled WGS sequence"/>
</dbReference>
<evidence type="ECO:0000256" key="8">
    <source>
        <dbReference type="ARBA" id="ARBA00042704"/>
    </source>
</evidence>
<comment type="caution">
    <text evidence="13">The sequence shown here is derived from an EMBL/GenBank/DDBJ whole genome shotgun (WGS) entry which is preliminary data.</text>
</comment>
<dbReference type="AlphaFoldDB" id="K2NV27"/>
<dbReference type="EC" id="3.1.1.93" evidence="4"/>
<evidence type="ECO:0000256" key="5">
    <source>
        <dbReference type="ARBA" id="ARBA00039314"/>
    </source>
</evidence>
<dbReference type="eggNOG" id="COG1073">
    <property type="taxonomic scope" value="Bacteria"/>
</dbReference>
<keyword evidence="2" id="KW-0378">Hydrolase</keyword>
<dbReference type="GO" id="GO:0102390">
    <property type="term" value="F:mycophenolic acid acyl-glucuronide esterase activity"/>
    <property type="evidence" value="ECO:0007669"/>
    <property type="project" value="UniProtKB-EC"/>
</dbReference>
<evidence type="ECO:0000256" key="10">
    <source>
        <dbReference type="ARBA" id="ARBA00047409"/>
    </source>
</evidence>
<keyword evidence="14" id="KW-1185">Reference proteome</keyword>
<protein>
    <recommendedName>
        <fullName evidence="5">Palmitoyl-protein thioesterase ABHD10, mitochondrial</fullName>
        <ecNumber evidence="4">3.1.1.93</ecNumber>
        <ecNumber evidence="1">3.1.2.22</ecNumber>
    </recommendedName>
    <alternativeName>
        <fullName evidence="7">Acyl-protein thioesterase ABHD10</fullName>
    </alternativeName>
    <alternativeName>
        <fullName evidence="8">Alpha/beta hydrolase domain-containing protein 10</fullName>
    </alternativeName>
    <alternativeName>
        <fullName evidence="6">Mycophenolic acid acyl-glucuronide esterase, mitochondrial</fullName>
    </alternativeName>
</protein>
<comment type="catalytic activity">
    <reaction evidence="10">
        <text>S-hexadecanoyl-L-cysteinyl-[protein] + H2O = L-cysteinyl-[protein] + hexadecanoate + H(+)</text>
        <dbReference type="Rhea" id="RHEA:19233"/>
        <dbReference type="Rhea" id="RHEA-COMP:10131"/>
        <dbReference type="Rhea" id="RHEA-COMP:11032"/>
        <dbReference type="ChEBI" id="CHEBI:7896"/>
        <dbReference type="ChEBI" id="CHEBI:15377"/>
        <dbReference type="ChEBI" id="CHEBI:15378"/>
        <dbReference type="ChEBI" id="CHEBI:29950"/>
        <dbReference type="ChEBI" id="CHEBI:74151"/>
        <dbReference type="EC" id="3.1.2.22"/>
    </reaction>
    <physiologicalReaction direction="left-to-right" evidence="10">
        <dbReference type="Rhea" id="RHEA:19234"/>
    </physiologicalReaction>
</comment>
<gene>
    <name evidence="13" type="ORF">NA8A_13794</name>
</gene>